<dbReference type="SMART" id="SM00847">
    <property type="entry name" value="HA2"/>
    <property type="match status" value="1"/>
</dbReference>
<dbReference type="InterPro" id="IPR013689">
    <property type="entry name" value="RNA_helicase_ATP-dep_HrpB_C"/>
</dbReference>
<evidence type="ECO:0000259" key="6">
    <source>
        <dbReference type="PROSITE" id="PS51194"/>
    </source>
</evidence>
<dbReference type="SUPFAM" id="SSF52540">
    <property type="entry name" value="P-loop containing nucleoside triphosphate hydrolases"/>
    <property type="match status" value="1"/>
</dbReference>
<dbReference type="EMBL" id="BAAAEI010000031">
    <property type="protein sequence ID" value="GAA0376097.1"/>
    <property type="molecule type" value="Genomic_DNA"/>
</dbReference>
<evidence type="ECO:0000256" key="3">
    <source>
        <dbReference type="ARBA" id="ARBA00022806"/>
    </source>
</evidence>
<reference evidence="8" key="1">
    <citation type="journal article" date="2019" name="Int. J. Syst. Evol. Microbiol.">
        <title>The Global Catalogue of Microorganisms (GCM) 10K type strain sequencing project: providing services to taxonomists for standard genome sequencing and annotation.</title>
        <authorList>
            <consortium name="The Broad Institute Genomics Platform"/>
            <consortium name="The Broad Institute Genome Sequencing Center for Infectious Disease"/>
            <person name="Wu L."/>
            <person name="Ma J."/>
        </authorList>
    </citation>
    <scope>NUCLEOTIDE SEQUENCE [LARGE SCALE GENOMIC DNA]</scope>
    <source>
        <strain evidence="8">JCM 13378</strain>
    </source>
</reference>
<dbReference type="CDD" id="cd17990">
    <property type="entry name" value="DEXHc_HrpB"/>
    <property type="match status" value="1"/>
</dbReference>
<dbReference type="InterPro" id="IPR027417">
    <property type="entry name" value="P-loop_NTPase"/>
</dbReference>
<dbReference type="RefSeq" id="WP_343847643.1">
    <property type="nucleotide sequence ID" value="NZ_BAAAEI010000031.1"/>
</dbReference>
<evidence type="ECO:0000313" key="7">
    <source>
        <dbReference type="EMBL" id="GAA0376097.1"/>
    </source>
</evidence>
<dbReference type="InterPro" id="IPR049614">
    <property type="entry name" value="HrpB_DEXH"/>
</dbReference>
<dbReference type="NCBIfam" id="TIGR01970">
    <property type="entry name" value="DEAH_box_HrpB"/>
    <property type="match status" value="1"/>
</dbReference>
<feature type="domain" description="Helicase C-terminal" evidence="6">
    <location>
        <begin position="206"/>
        <end position="371"/>
    </location>
</feature>
<keyword evidence="8" id="KW-1185">Reference proteome</keyword>
<dbReference type="GO" id="GO:0004386">
    <property type="term" value="F:helicase activity"/>
    <property type="evidence" value="ECO:0007669"/>
    <property type="project" value="UniProtKB-KW"/>
</dbReference>
<keyword evidence="3 7" id="KW-0347">Helicase</keyword>
<accession>A0ABP3HPE1</accession>
<dbReference type="Pfam" id="PF00270">
    <property type="entry name" value="DEAD"/>
    <property type="match status" value="1"/>
</dbReference>
<dbReference type="InterPro" id="IPR010225">
    <property type="entry name" value="HrpB"/>
</dbReference>
<dbReference type="CDD" id="cd18791">
    <property type="entry name" value="SF2_C_RHA"/>
    <property type="match status" value="1"/>
</dbReference>
<sequence>MNTDSPLPVMSVLSELVTALKQQNVILSAPPGAGKSTLVPLHLLTQAEFSGKKILMLQPRRVAVRAIASYLAAKLGETVGQTVGYRIRGESKTSSNTRLEILTEGLLTRKLQQDPELADTAVVIFDEFHERNLHSDFALALCLESQGALREDLRLLVMSATLDELGLEQLLPDAIRLQSAGRSFAIEYHYKAVPTSQPWLPWMASLVLQALQEHRQGVLAFLPGAADIRKLAQLLTPHLDASIRLHCLYGELGKQAQMAAVEPLPAGCKKLVLATNIAETSLTIEDIAVVVDSGLEKIARFDLNQGVTHLVSQRISQASATQRAGRAGRVGPGVCYRLWPQEQQARLAAQSQPQILQSDVSALMLEALTWGTELAALPLLDKPSDAQLAQATTLLKQLGALDSDMRVTRHGRELAKLGSHPRLANMMLSASQQSTQALTLACMLAALLESKDPLKPSYTLDMVERIDWLLRHRQDPIMQLAGNWARRLGGRLASTLDSRAAGKLLALAFPDRIAKKRGAGRYLLARGIGVKLDELDPLCSHEYLLVADLMQTGDGGDIRAGLSAALSLAEIEATVGHLFTEELRCDWHQQAEQIRARKIRKLGSIEIRSEVMSHPSKAELEQIWAVLIRDKGLAWLPLTDSSIQLLRRIRLAARYLGQPAEQDWTDAALLDSLADWLLPYLGEVRSFRQLQGLDWHNLLRNRLDWNSQSLVDKELPSHLLVPSGSRCTLDYQEDGQVCLSVRMQEMYGMATTPAIANGRIAVLVELLSPARRPLQKTGDLAGFWQGSYKDVQKEMKGRYPKHFWPDNPATAQATTRTKKAM</sequence>
<keyword evidence="2" id="KW-0378">Hydrolase</keyword>
<dbReference type="InterPro" id="IPR001650">
    <property type="entry name" value="Helicase_C-like"/>
</dbReference>
<dbReference type="InterPro" id="IPR011545">
    <property type="entry name" value="DEAD/DEAH_box_helicase_dom"/>
</dbReference>
<dbReference type="Pfam" id="PF00271">
    <property type="entry name" value="Helicase_C"/>
    <property type="match status" value="1"/>
</dbReference>
<evidence type="ECO:0000313" key="8">
    <source>
        <dbReference type="Proteomes" id="UP001501757"/>
    </source>
</evidence>
<feature type="domain" description="Helicase ATP-binding" evidence="5">
    <location>
        <begin position="16"/>
        <end position="180"/>
    </location>
</feature>
<dbReference type="PANTHER" id="PTHR43519:SF1">
    <property type="entry name" value="ATP-DEPENDENT RNA HELICASE HRPB"/>
    <property type="match status" value="1"/>
</dbReference>
<evidence type="ECO:0000256" key="1">
    <source>
        <dbReference type="ARBA" id="ARBA00022741"/>
    </source>
</evidence>
<gene>
    <name evidence="7" type="primary">hrpB</name>
    <name evidence="7" type="ORF">GCM10009092_45380</name>
</gene>
<evidence type="ECO:0000256" key="4">
    <source>
        <dbReference type="ARBA" id="ARBA00022840"/>
    </source>
</evidence>
<dbReference type="Gene3D" id="3.40.50.300">
    <property type="entry name" value="P-loop containing nucleotide triphosphate hydrolases"/>
    <property type="match status" value="2"/>
</dbReference>
<comment type="caution">
    <text evidence="7">The sequence shown here is derived from an EMBL/GenBank/DDBJ whole genome shotgun (WGS) entry which is preliminary data.</text>
</comment>
<dbReference type="InterPro" id="IPR007502">
    <property type="entry name" value="Helicase-assoc_dom"/>
</dbReference>
<dbReference type="PROSITE" id="PS51192">
    <property type="entry name" value="HELICASE_ATP_BIND_1"/>
    <property type="match status" value="1"/>
</dbReference>
<dbReference type="PIRSF" id="PIRSF005496">
    <property type="entry name" value="ATP_hel_hrpB"/>
    <property type="match status" value="1"/>
</dbReference>
<dbReference type="SMART" id="SM00490">
    <property type="entry name" value="HELICc"/>
    <property type="match status" value="1"/>
</dbReference>
<dbReference type="SMART" id="SM00487">
    <property type="entry name" value="DEXDc"/>
    <property type="match status" value="1"/>
</dbReference>
<name>A0ABP3HPE1_9ALTE</name>
<keyword evidence="4" id="KW-0067">ATP-binding</keyword>
<dbReference type="InterPro" id="IPR014001">
    <property type="entry name" value="Helicase_ATP-bd"/>
</dbReference>
<organism evidence="7 8">
    <name type="scientific">Bowmanella denitrificans</name>
    <dbReference type="NCBI Taxonomy" id="366582"/>
    <lineage>
        <taxon>Bacteria</taxon>
        <taxon>Pseudomonadati</taxon>
        <taxon>Pseudomonadota</taxon>
        <taxon>Gammaproteobacteria</taxon>
        <taxon>Alteromonadales</taxon>
        <taxon>Alteromonadaceae</taxon>
        <taxon>Bowmanella</taxon>
    </lineage>
</organism>
<dbReference type="PROSITE" id="PS51194">
    <property type="entry name" value="HELICASE_CTER"/>
    <property type="match status" value="1"/>
</dbReference>
<dbReference type="Gene3D" id="1.20.120.1080">
    <property type="match status" value="1"/>
</dbReference>
<proteinExistence type="predicted"/>
<evidence type="ECO:0000259" key="5">
    <source>
        <dbReference type="PROSITE" id="PS51192"/>
    </source>
</evidence>
<keyword evidence="1" id="KW-0547">Nucleotide-binding</keyword>
<dbReference type="PANTHER" id="PTHR43519">
    <property type="entry name" value="ATP-DEPENDENT RNA HELICASE HRPB"/>
    <property type="match status" value="1"/>
</dbReference>
<dbReference type="Proteomes" id="UP001501757">
    <property type="component" value="Unassembled WGS sequence"/>
</dbReference>
<protein>
    <submittedName>
        <fullName evidence="7">ATP-dependent helicase HrpB</fullName>
    </submittedName>
</protein>
<dbReference type="Pfam" id="PF08482">
    <property type="entry name" value="HrpB_C"/>
    <property type="match status" value="1"/>
</dbReference>
<evidence type="ECO:0000256" key="2">
    <source>
        <dbReference type="ARBA" id="ARBA00022801"/>
    </source>
</evidence>